<accession>A0A8H6CTZ0</accession>
<dbReference type="PRINTS" id="PR01415">
    <property type="entry name" value="ANKYRIN"/>
</dbReference>
<dbReference type="AlphaFoldDB" id="A0A8H6CTZ0"/>
<dbReference type="Pfam" id="PF00023">
    <property type="entry name" value="Ank"/>
    <property type="match status" value="1"/>
</dbReference>
<gene>
    <name evidence="4" type="ORF">FCIRC_165</name>
</gene>
<dbReference type="GO" id="GO:0019706">
    <property type="term" value="F:protein-cysteine S-palmitoyltransferase activity"/>
    <property type="evidence" value="ECO:0007669"/>
    <property type="project" value="UniProtKB-EC"/>
</dbReference>
<dbReference type="PANTHER" id="PTHR24161:SF124">
    <property type="entry name" value="TRANSIENT RECEPTOR POTENTIAL CHANNEL PYREXIA"/>
    <property type="match status" value="1"/>
</dbReference>
<organism evidence="4 5">
    <name type="scientific">Fusarium circinatum</name>
    <name type="common">Pitch canker fungus</name>
    <name type="synonym">Gibberella circinata</name>
    <dbReference type="NCBI Taxonomy" id="48490"/>
    <lineage>
        <taxon>Eukaryota</taxon>
        <taxon>Fungi</taxon>
        <taxon>Dikarya</taxon>
        <taxon>Ascomycota</taxon>
        <taxon>Pezizomycotina</taxon>
        <taxon>Sordariomycetes</taxon>
        <taxon>Hypocreomycetidae</taxon>
        <taxon>Hypocreales</taxon>
        <taxon>Nectriaceae</taxon>
        <taxon>Fusarium</taxon>
        <taxon>Fusarium fujikuroi species complex</taxon>
    </lineage>
</organism>
<feature type="repeat" description="ANK" evidence="3">
    <location>
        <begin position="508"/>
        <end position="540"/>
    </location>
</feature>
<feature type="repeat" description="ANK" evidence="3">
    <location>
        <begin position="649"/>
        <end position="681"/>
    </location>
</feature>
<dbReference type="Pfam" id="PF12796">
    <property type="entry name" value="Ank_2"/>
    <property type="match status" value="2"/>
</dbReference>
<name>A0A8H6CTZ0_FUSCI</name>
<feature type="repeat" description="ANK" evidence="3">
    <location>
        <begin position="683"/>
        <end position="715"/>
    </location>
</feature>
<dbReference type="Proteomes" id="UP000572754">
    <property type="component" value="Unassembled WGS sequence"/>
</dbReference>
<dbReference type="PROSITE" id="PS50088">
    <property type="entry name" value="ANK_REPEAT"/>
    <property type="match status" value="6"/>
</dbReference>
<feature type="repeat" description="ANK" evidence="3">
    <location>
        <begin position="475"/>
        <end position="507"/>
    </location>
</feature>
<comment type="caution">
    <text evidence="4">The sequence shown here is derived from an EMBL/GenBank/DDBJ whole genome shotgun (WGS) entry which is preliminary data.</text>
</comment>
<evidence type="ECO:0000313" key="5">
    <source>
        <dbReference type="Proteomes" id="UP000572754"/>
    </source>
</evidence>
<dbReference type="InterPro" id="IPR002110">
    <property type="entry name" value="Ankyrin_rpt"/>
</dbReference>
<keyword evidence="5" id="KW-1185">Reference proteome</keyword>
<dbReference type="SMART" id="SM00248">
    <property type="entry name" value="ANK"/>
    <property type="match status" value="8"/>
</dbReference>
<protein>
    <submittedName>
        <fullName evidence="4">Ankyrin repeat protein</fullName>
    </submittedName>
</protein>
<keyword evidence="2 3" id="KW-0040">ANK repeat</keyword>
<keyword evidence="1" id="KW-0677">Repeat</keyword>
<dbReference type="Gene3D" id="1.25.40.20">
    <property type="entry name" value="Ankyrin repeat-containing domain"/>
    <property type="match status" value="2"/>
</dbReference>
<dbReference type="InterPro" id="IPR036770">
    <property type="entry name" value="Ankyrin_rpt-contain_sf"/>
</dbReference>
<reference evidence="4 5" key="2">
    <citation type="submission" date="2020-05" db="EMBL/GenBank/DDBJ databases">
        <title>Identification and distribution of gene clusters putatively required for synthesis of sphingolipid metabolism inhibitors in phylogenetically diverse species of the filamentous fungus Fusarium.</title>
        <authorList>
            <person name="Kim H.-S."/>
            <person name="Busman M."/>
            <person name="Brown D.W."/>
            <person name="Divon H."/>
            <person name="Uhlig S."/>
            <person name="Proctor R.H."/>
        </authorList>
    </citation>
    <scope>NUCLEOTIDE SEQUENCE [LARGE SCALE GENOMIC DNA]</scope>
    <source>
        <strain evidence="4 5">NRRL 25331</strain>
    </source>
</reference>
<reference evidence="5" key="1">
    <citation type="journal article" date="2020" name="BMC Genomics">
        <title>Correction to: Identification and distribution of gene clusters required for synthesis of sphingolipid metabolism inhibitors in diverse species of the filamentous fungus Fusarium.</title>
        <authorList>
            <person name="Kim H.S."/>
            <person name="Lohmar J.M."/>
            <person name="Busman M."/>
            <person name="Brown D.W."/>
            <person name="Naumann T.A."/>
            <person name="Divon H.H."/>
            <person name="Lysoe E."/>
            <person name="Uhlig S."/>
            <person name="Proctor R.H."/>
        </authorList>
    </citation>
    <scope>NUCLEOTIDE SEQUENCE [LARGE SCALE GENOMIC DNA]</scope>
    <source>
        <strain evidence="5">NRRL 25331</strain>
    </source>
</reference>
<dbReference type="PANTHER" id="PTHR24161">
    <property type="entry name" value="ANK_REP_REGION DOMAIN-CONTAINING PROTEIN-RELATED"/>
    <property type="match status" value="1"/>
</dbReference>
<proteinExistence type="predicted"/>
<dbReference type="SUPFAM" id="SSF48403">
    <property type="entry name" value="Ankyrin repeat"/>
    <property type="match status" value="1"/>
</dbReference>
<sequence length="741" mass="83577">MDETNNYTDTVMPMPIYTIAYKCIVCFSRIDEIHNEEFLRRVIYPDDKATPLVRGKLSPFNFLGLRNNFLYWLENTGALKLMNSLDGKLTEMSSVSDTVVELLQVVLANLNRNKPEINTSSSSEEGDAYWENWQDAACAAESAMYQLNRMVDEIETFSARQTELSLATTLTEEDVNFRREIALSIRHRFPVARQALSEQLAASVAAKRRILLRGKYPMPVRRVTSTMAMGPFGTAQEGPFDYPPLPDIVTIKERRDPRRPETLQKLTGVRCPFCTEEILLRSSEDDILECWKHHINKHIEPYPCLYPQCAEALESFVHREDWVEHMESKHSKDWLQRVHTRAWYCDTGHVSPIVFELEDQWKKHMMQPHPEYRKAPNLLNLGAYSVRKQKHFLRDEYVCPLCERIPTEVQRMLETGQNEPGQVRSLVLNHVASELKSLSMMAVPSFDNIAYKTANFDPNPVAPKSATHVDFQDDTGRTALSFAAEAGDIEAVGKLFDRQADIELADTDGQTPLLWAARKGHGEVVKFLVDHGAQTEATDETYGRTSLSWAAANGHINVAEILCMKGADMNAADDMNRTPLSLAASARNEELLGLLLFSIRTILDASPDLVSSDHETMRTPLHWAAFENRPGNVELLLGHGAHIDLCDGSFKTSLYLASEKGHPDVVKVLLREGANMEACHPVYNQTPLSVASECGHGEVVQLLLTHGAKVETKDFEGFTARDWAVKQGHTEIAKLLETNQR</sequence>
<dbReference type="EMBL" id="JAAQPE010000010">
    <property type="protein sequence ID" value="KAF5691979.1"/>
    <property type="molecule type" value="Genomic_DNA"/>
</dbReference>
<evidence type="ECO:0000256" key="1">
    <source>
        <dbReference type="ARBA" id="ARBA00022737"/>
    </source>
</evidence>
<evidence type="ECO:0000313" key="4">
    <source>
        <dbReference type="EMBL" id="KAF5691979.1"/>
    </source>
</evidence>
<evidence type="ECO:0000256" key="2">
    <source>
        <dbReference type="ARBA" id="ARBA00023043"/>
    </source>
</evidence>
<feature type="repeat" description="ANK" evidence="3">
    <location>
        <begin position="542"/>
        <end position="574"/>
    </location>
</feature>
<dbReference type="PROSITE" id="PS50297">
    <property type="entry name" value="ANK_REP_REGION"/>
    <property type="match status" value="6"/>
</dbReference>
<feature type="repeat" description="ANK" evidence="3">
    <location>
        <begin position="616"/>
        <end position="648"/>
    </location>
</feature>
<evidence type="ECO:0000256" key="3">
    <source>
        <dbReference type="PROSITE-ProRule" id="PRU00023"/>
    </source>
</evidence>